<feature type="signal peptide" evidence="1">
    <location>
        <begin position="1"/>
        <end position="25"/>
    </location>
</feature>
<reference evidence="2" key="1">
    <citation type="submission" date="2022-05" db="EMBL/GenBank/DDBJ databases">
        <title>Sphingomonas sp. strain MG17 Genome sequencing and assembly.</title>
        <authorList>
            <person name="Kim I."/>
        </authorList>
    </citation>
    <scope>NUCLEOTIDE SEQUENCE</scope>
    <source>
        <strain evidence="2">MG17</strain>
    </source>
</reference>
<dbReference type="Pfam" id="PF09476">
    <property type="entry name" value="Pilus_CpaD"/>
    <property type="match status" value="1"/>
</dbReference>
<keyword evidence="1" id="KW-0732">Signal</keyword>
<evidence type="ECO:0000313" key="2">
    <source>
        <dbReference type="EMBL" id="MCP3730144.1"/>
    </source>
</evidence>
<gene>
    <name evidence="2" type="ORF">M9978_06840</name>
</gene>
<dbReference type="EMBL" id="JAMLDX010000004">
    <property type="protein sequence ID" value="MCP3730144.1"/>
    <property type="molecule type" value="Genomic_DNA"/>
</dbReference>
<dbReference type="AlphaFoldDB" id="A0A9X2HLW8"/>
<organism evidence="2 3">
    <name type="scientific">Sphingomonas tagetis</name>
    <dbReference type="NCBI Taxonomy" id="2949092"/>
    <lineage>
        <taxon>Bacteria</taxon>
        <taxon>Pseudomonadati</taxon>
        <taxon>Pseudomonadota</taxon>
        <taxon>Alphaproteobacteria</taxon>
        <taxon>Sphingomonadales</taxon>
        <taxon>Sphingomonadaceae</taxon>
        <taxon>Sphingomonas</taxon>
    </lineage>
</organism>
<feature type="chain" id="PRO_5040809736" evidence="1">
    <location>
        <begin position="26"/>
        <end position="209"/>
    </location>
</feature>
<evidence type="ECO:0000256" key="1">
    <source>
        <dbReference type="SAM" id="SignalP"/>
    </source>
</evidence>
<evidence type="ECO:0000313" key="3">
    <source>
        <dbReference type="Proteomes" id="UP001139451"/>
    </source>
</evidence>
<dbReference type="InterPro" id="IPR019027">
    <property type="entry name" value="Pilus_biogenesis_CpaD-related"/>
</dbReference>
<name>A0A9X2HLW8_9SPHN</name>
<proteinExistence type="predicted"/>
<accession>A0A9X2HLW8</accession>
<dbReference type="RefSeq" id="WP_254292264.1">
    <property type="nucleotide sequence ID" value="NZ_JAMLDX010000004.1"/>
</dbReference>
<dbReference type="PROSITE" id="PS51257">
    <property type="entry name" value="PROKAR_LIPOPROTEIN"/>
    <property type="match status" value="1"/>
</dbReference>
<protein>
    <submittedName>
        <fullName evidence="2">CpaD family pilus assembly protein</fullName>
    </submittedName>
</protein>
<sequence>MFKRNTMLLLTGLSASLAACGPANRSIESVNQPVVQRTDYVFDAATDGSALSPGEMQRVAGWLGSLRLAYGDRVYVDDPSNGTARRQVAAEAGRYGILLSDPAPVTAGAIQPGMVRVIVSRMKASVPGCPNYSRMGGTEFEASTSSNFGCASNSNLAAMVARPEDLVRGQPGAETVDPQTNYKAIDALRKAPASGAGGLKEAKTGGGGN</sequence>
<comment type="caution">
    <text evidence="2">The sequence shown here is derived from an EMBL/GenBank/DDBJ whole genome shotgun (WGS) entry which is preliminary data.</text>
</comment>
<dbReference type="Proteomes" id="UP001139451">
    <property type="component" value="Unassembled WGS sequence"/>
</dbReference>
<keyword evidence="3" id="KW-1185">Reference proteome</keyword>